<evidence type="ECO:0000313" key="7">
    <source>
        <dbReference type="EMBL" id="MFC4591580.1"/>
    </source>
</evidence>
<feature type="compositionally biased region" description="Low complexity" evidence="5">
    <location>
        <begin position="56"/>
        <end position="73"/>
    </location>
</feature>
<feature type="compositionally biased region" description="Pro residues" evidence="5">
    <location>
        <begin position="43"/>
        <end position="55"/>
    </location>
</feature>
<keyword evidence="4" id="KW-0067">ATP-binding</keyword>
<dbReference type="Pfam" id="PF00069">
    <property type="entry name" value="Pkinase"/>
    <property type="match status" value="1"/>
</dbReference>
<evidence type="ECO:0000256" key="4">
    <source>
        <dbReference type="ARBA" id="ARBA00022840"/>
    </source>
</evidence>
<name>A0ABV9ES83_9ACTN</name>
<keyword evidence="3 7" id="KW-0418">Kinase</keyword>
<evidence type="ECO:0000313" key="8">
    <source>
        <dbReference type="Proteomes" id="UP001595891"/>
    </source>
</evidence>
<keyword evidence="2" id="KW-0547">Nucleotide-binding</keyword>
<evidence type="ECO:0000256" key="3">
    <source>
        <dbReference type="ARBA" id="ARBA00022777"/>
    </source>
</evidence>
<keyword evidence="8" id="KW-1185">Reference proteome</keyword>
<organism evidence="7 8">
    <name type="scientific">Sphaerisporangium corydalis</name>
    <dbReference type="NCBI Taxonomy" id="1441875"/>
    <lineage>
        <taxon>Bacteria</taxon>
        <taxon>Bacillati</taxon>
        <taxon>Actinomycetota</taxon>
        <taxon>Actinomycetes</taxon>
        <taxon>Streptosporangiales</taxon>
        <taxon>Streptosporangiaceae</taxon>
        <taxon>Sphaerisporangium</taxon>
    </lineage>
</organism>
<dbReference type="InterPro" id="IPR011009">
    <property type="entry name" value="Kinase-like_dom_sf"/>
</dbReference>
<proteinExistence type="predicted"/>
<dbReference type="PANTHER" id="PTHR43289:SF34">
    <property type="entry name" value="SERINE_THREONINE-PROTEIN KINASE YBDM-RELATED"/>
    <property type="match status" value="1"/>
</dbReference>
<accession>A0ABV9ES83</accession>
<dbReference type="CDD" id="cd14014">
    <property type="entry name" value="STKc_PknB_like"/>
    <property type="match status" value="1"/>
</dbReference>
<dbReference type="SUPFAM" id="SSF56112">
    <property type="entry name" value="Protein kinase-like (PK-like)"/>
    <property type="match status" value="1"/>
</dbReference>
<evidence type="ECO:0000259" key="6">
    <source>
        <dbReference type="PROSITE" id="PS50011"/>
    </source>
</evidence>
<dbReference type="Proteomes" id="UP001595891">
    <property type="component" value="Unassembled WGS sequence"/>
</dbReference>
<gene>
    <name evidence="7" type="ORF">ACFO8L_36190</name>
</gene>
<evidence type="ECO:0000256" key="1">
    <source>
        <dbReference type="ARBA" id="ARBA00022679"/>
    </source>
</evidence>
<reference evidence="8" key="1">
    <citation type="journal article" date="2019" name="Int. J. Syst. Evol. Microbiol.">
        <title>The Global Catalogue of Microorganisms (GCM) 10K type strain sequencing project: providing services to taxonomists for standard genome sequencing and annotation.</title>
        <authorList>
            <consortium name="The Broad Institute Genomics Platform"/>
            <consortium name="The Broad Institute Genome Sequencing Center for Infectious Disease"/>
            <person name="Wu L."/>
            <person name="Ma J."/>
        </authorList>
    </citation>
    <scope>NUCLEOTIDE SEQUENCE [LARGE SCALE GENOMIC DNA]</scope>
    <source>
        <strain evidence="8">CCUG 49560</strain>
    </source>
</reference>
<dbReference type="InterPro" id="IPR008271">
    <property type="entry name" value="Ser/Thr_kinase_AS"/>
</dbReference>
<dbReference type="PANTHER" id="PTHR43289">
    <property type="entry name" value="MITOGEN-ACTIVATED PROTEIN KINASE KINASE KINASE 20-RELATED"/>
    <property type="match status" value="1"/>
</dbReference>
<dbReference type="EMBL" id="JBHSFN010000034">
    <property type="protein sequence ID" value="MFC4591580.1"/>
    <property type="molecule type" value="Genomic_DNA"/>
</dbReference>
<feature type="region of interest" description="Disordered" evidence="5">
    <location>
        <begin position="42"/>
        <end position="73"/>
    </location>
</feature>
<dbReference type="InterPro" id="IPR011042">
    <property type="entry name" value="6-blade_b-propeller_TolB-like"/>
</dbReference>
<dbReference type="Gene3D" id="1.10.510.10">
    <property type="entry name" value="Transferase(Phosphotransferase) domain 1"/>
    <property type="match status" value="1"/>
</dbReference>
<keyword evidence="1" id="KW-0808">Transferase</keyword>
<dbReference type="Gene3D" id="2.120.10.30">
    <property type="entry name" value="TolB, C-terminal domain"/>
    <property type="match status" value="1"/>
</dbReference>
<dbReference type="SUPFAM" id="SSF82171">
    <property type="entry name" value="DPP6 N-terminal domain-like"/>
    <property type="match status" value="1"/>
</dbReference>
<dbReference type="RefSeq" id="WP_262846953.1">
    <property type="nucleotide sequence ID" value="NZ_JANZYP010000054.1"/>
</dbReference>
<feature type="domain" description="Protein kinase" evidence="6">
    <location>
        <begin position="23"/>
        <end position="311"/>
    </location>
</feature>
<dbReference type="PROSITE" id="PS50011">
    <property type="entry name" value="PROTEIN_KINASE_DOM"/>
    <property type="match status" value="1"/>
</dbReference>
<sequence length="719" mass="74319">MSAGLMADVDPLRAGDPGHLGRYRLLGRLGEGGQGAVYLGVPDPGPSPGPDPGAFPGPDLGAFPGPDLEPGLVSGSGPVPGGGSRTGGHVAVKLLFQGPDASAPGRFLRESEILRQVSPFCTAQVIETGTTSDGRPYIVSEYVAGPTLQHAVDHDGPLRGGRLRRLAVGTMTALAAIHRAGVVHRDFKPGNVLLGGDGPRVIDFGIARVMDTAVTSSHAVGTPPYMAPEQFESGLVGPEADLFAWGATMVFAASGRPPFGYDSIPAILHRILTREPDLGGLDDDLRVLAADCLCKDPALRPTTKQVLLRLLGASGRPGGDLLRQGTAIAAGPTAPGIAARTTAPGTGMAPRPGTPFVRAVAPARRRGVVVAGAAAVLLAGGTIYVVASSGGGTAEGRRAASSAHPAPVREVTAAPAAATGDVRLPRSGAVLHEAPSDPVRLTSFLRIDTKAGEARTYARAPGAGGFRQVAQSQEALNSPDGAWTALVPYVKPETPGTYDAVRLVRRATGEEFTVPTVRTPLATYTPFWSPDGRRILLTTYRSTAGRLTATGFVVVDAATAKATVVPAGTKDAVSDAPFVWAPGGNGVARRLPGGSAVGLRLSDLRGRPVRTFEGVGESGFKESPFSPAGKRFATLCPGPRSAVCVWDTATGRRLASFTAPASKTVIGWFNDAHLIVADETKDPRRVVVVNLRGQVVRALADIPAAEYGPARFLPRYTRS</sequence>
<evidence type="ECO:0000256" key="2">
    <source>
        <dbReference type="ARBA" id="ARBA00022741"/>
    </source>
</evidence>
<evidence type="ECO:0000256" key="5">
    <source>
        <dbReference type="SAM" id="MobiDB-lite"/>
    </source>
</evidence>
<dbReference type="InterPro" id="IPR000719">
    <property type="entry name" value="Prot_kinase_dom"/>
</dbReference>
<dbReference type="PROSITE" id="PS00108">
    <property type="entry name" value="PROTEIN_KINASE_ST"/>
    <property type="match status" value="1"/>
</dbReference>
<comment type="caution">
    <text evidence="7">The sequence shown here is derived from an EMBL/GenBank/DDBJ whole genome shotgun (WGS) entry which is preliminary data.</text>
</comment>
<protein>
    <submittedName>
        <fullName evidence="7">Protein kinase</fullName>
    </submittedName>
</protein>
<dbReference type="GO" id="GO:0016301">
    <property type="term" value="F:kinase activity"/>
    <property type="evidence" value="ECO:0007669"/>
    <property type="project" value="UniProtKB-KW"/>
</dbReference>